<feature type="region of interest" description="Disordered" evidence="1">
    <location>
        <begin position="1"/>
        <end position="42"/>
    </location>
</feature>
<dbReference type="EMBL" id="MG812496">
    <property type="protein sequence ID" value="AVJ48769.1"/>
    <property type="molecule type" value="Genomic_DNA"/>
</dbReference>
<gene>
    <name evidence="2" type="ORF">SEA_SALLYSPECIAL_21</name>
</gene>
<name>A0A2P1CC07_9CAUD</name>
<keyword evidence="3" id="KW-1185">Reference proteome</keyword>
<evidence type="ECO:0000313" key="2">
    <source>
        <dbReference type="EMBL" id="AVJ48769.1"/>
    </source>
</evidence>
<organism evidence="2 3">
    <name type="scientific">Gordonia phage SallySpecial</name>
    <dbReference type="NCBI Taxonomy" id="2079570"/>
    <lineage>
        <taxon>Viruses</taxon>
        <taxon>Duplodnaviria</taxon>
        <taxon>Heunggongvirae</taxon>
        <taxon>Uroviricota</taxon>
        <taxon>Caudoviricetes</taxon>
        <taxon>Emperorvirus</taxon>
        <taxon>Emperorvirus sallyspecial</taxon>
    </lineage>
</organism>
<sequence length="112" mass="12174">MAGGDVIRGPWPGSGEDRPVGSQNHPAGRRRGKKKPPPAAVPDIEFRWRSEYPSTVEQRRAAALAAKPRCLECDRPFNTRSKPPADLICKDCRIALLGAQAAAEDGDIDPLF</sequence>
<proteinExistence type="predicted"/>
<feature type="compositionally biased region" description="Basic residues" evidence="1">
    <location>
        <begin position="27"/>
        <end position="36"/>
    </location>
</feature>
<evidence type="ECO:0000256" key="1">
    <source>
        <dbReference type="SAM" id="MobiDB-lite"/>
    </source>
</evidence>
<evidence type="ECO:0000313" key="3">
    <source>
        <dbReference type="Proteomes" id="UP000241541"/>
    </source>
</evidence>
<reference evidence="2 3" key="1">
    <citation type="submission" date="2018-01" db="EMBL/GenBank/DDBJ databases">
        <authorList>
            <person name="Gaut B.S."/>
            <person name="Morton B.R."/>
            <person name="Clegg M.T."/>
            <person name="Duvall M.R."/>
        </authorList>
    </citation>
    <scope>NUCLEOTIDE SEQUENCE [LARGE SCALE GENOMIC DNA]</scope>
</reference>
<accession>A0A2P1CC07</accession>
<dbReference type="Proteomes" id="UP000241541">
    <property type="component" value="Segment"/>
</dbReference>
<protein>
    <submittedName>
        <fullName evidence="2">Uncharacterized protein</fullName>
    </submittedName>
</protein>